<dbReference type="InterPro" id="IPR032466">
    <property type="entry name" value="Metal_Hydrolase"/>
</dbReference>
<name>A0A1M7PZR4_9BACT</name>
<dbReference type="AlphaFoldDB" id="A0A1M7PZR4"/>
<dbReference type="RefSeq" id="WP_073096189.1">
    <property type="nucleotide sequence ID" value="NZ_FRCY01000012.1"/>
</dbReference>
<evidence type="ECO:0000313" key="2">
    <source>
        <dbReference type="Proteomes" id="UP000184513"/>
    </source>
</evidence>
<dbReference type="SUPFAM" id="SSF51556">
    <property type="entry name" value="Metallo-dependent hydrolases"/>
    <property type="match status" value="1"/>
</dbReference>
<dbReference type="Proteomes" id="UP000184513">
    <property type="component" value="Unassembled WGS sequence"/>
</dbReference>
<dbReference type="InterPro" id="IPR008257">
    <property type="entry name" value="Pept_M19"/>
</dbReference>
<protein>
    <submittedName>
        <fullName evidence="1">Membrane dipeptidase (Peptidase family M19)</fullName>
    </submittedName>
</protein>
<dbReference type="OrthoDB" id="611177at2"/>
<dbReference type="EMBL" id="FRCY01000012">
    <property type="protein sequence ID" value="SHN23281.1"/>
    <property type="molecule type" value="Genomic_DNA"/>
</dbReference>
<dbReference type="Pfam" id="PF01244">
    <property type="entry name" value="Peptidase_M19"/>
    <property type="match status" value="1"/>
</dbReference>
<accession>A0A1M7PZR4</accession>
<keyword evidence="2" id="KW-1185">Reference proteome</keyword>
<organism evidence="1 2">
    <name type="scientific">Cyclobacterium lianum</name>
    <dbReference type="NCBI Taxonomy" id="388280"/>
    <lineage>
        <taxon>Bacteria</taxon>
        <taxon>Pseudomonadati</taxon>
        <taxon>Bacteroidota</taxon>
        <taxon>Cytophagia</taxon>
        <taxon>Cytophagales</taxon>
        <taxon>Cyclobacteriaceae</taxon>
        <taxon>Cyclobacterium</taxon>
    </lineage>
</organism>
<dbReference type="GO" id="GO:0006508">
    <property type="term" value="P:proteolysis"/>
    <property type="evidence" value="ECO:0007669"/>
    <property type="project" value="InterPro"/>
</dbReference>
<proteinExistence type="predicted"/>
<evidence type="ECO:0000313" key="1">
    <source>
        <dbReference type="EMBL" id="SHN23281.1"/>
    </source>
</evidence>
<sequence length="528" mass="60526">MVNLDIRFDLHVHPSSKSFLTNEDRADKKSPWKKVKVGPWGVLAPILKSQSNFSKFFKGNVRLAVFPIVPIEKGFSNYWLIRDIINIFSALNKKFLKNINDGVYSYNELFWDEWEHLNSKLIKGEKRVKILTCIEDFNPDESIINGIISIEGSHAITGSTGQGNIMLKNLTEIKKFPDFTILYLTLTHLTWNYICNHSYGAKITKSVVFRPLENQKGISKDGIDIINLCYNTSAGKRILVDIKHMSAYARFQFYQHRKNNGFSDIPIVATHMGLAGFNVKEIEKHIEVVQDQTPYKVVVYKEICGIKGKKQDEETNFNPWSINLFDEEIKIILDSDGLIGLSLDQRILGFGKTKLEFFQADEFNELLKGPFNIEKVKSSNPVKYASTPEDLDLIQSLMDEPEEFDDETFSDENKAFLEEKQLRHLCNTILHAASVGGKKTWKHLCIGSDFDGLIKPINSCKSIKDYPKLEKDLINELPAMAKIGQNNNPGLNYHIEDIRTQVRDIMYNNGKQFLDKYFTKQYLNSGKI</sequence>
<dbReference type="Gene3D" id="3.20.20.140">
    <property type="entry name" value="Metal-dependent hydrolases"/>
    <property type="match status" value="1"/>
</dbReference>
<dbReference type="GO" id="GO:0070573">
    <property type="term" value="F:metallodipeptidase activity"/>
    <property type="evidence" value="ECO:0007669"/>
    <property type="project" value="InterPro"/>
</dbReference>
<reference evidence="1 2" key="1">
    <citation type="submission" date="2016-11" db="EMBL/GenBank/DDBJ databases">
        <authorList>
            <person name="Jaros S."/>
            <person name="Januszkiewicz K."/>
            <person name="Wedrychowicz H."/>
        </authorList>
    </citation>
    <scope>NUCLEOTIDE SEQUENCE [LARGE SCALE GENOMIC DNA]</scope>
    <source>
        <strain evidence="1 2">CGMCC 1.6102</strain>
    </source>
</reference>
<gene>
    <name evidence="1" type="ORF">SAMN04488057_11288</name>
</gene>